<dbReference type="InterPro" id="IPR021533">
    <property type="entry name" value="PepSY-like"/>
</dbReference>
<protein>
    <recommendedName>
        <fullName evidence="2">Putative beta-lactamase-inhibitor-like PepSY-like domain-containing protein</fullName>
    </recommendedName>
</protein>
<sequence length="144" mass="16589">MRIIHLKKSLIALALMAINLMIAQKQSIPKSQLPSSAQSFLNQHINGRPFIYIKNAENPNDINYTVKYNNGVEITFQSDGGWKEISAKETQMPTSFIPPAMISYINTHYPEDVMIKIMQTPDRYDITLKSNRNLRFDRQGKFLK</sequence>
<evidence type="ECO:0000313" key="3">
    <source>
        <dbReference type="EMBL" id="NAW52133.1"/>
    </source>
</evidence>
<evidence type="ECO:0000256" key="1">
    <source>
        <dbReference type="SAM" id="SignalP"/>
    </source>
</evidence>
<name>A0A845PXZ9_9FLAO</name>
<reference evidence="3 4" key="1">
    <citation type="submission" date="2019-11" db="EMBL/GenBank/DDBJ databases">
        <title>Characterization of Elizabethkingia argenteiflava sp. nov., isolated from inner surface of Soybean Pods.</title>
        <authorList>
            <person name="Mo S."/>
        </authorList>
    </citation>
    <scope>NUCLEOTIDE SEQUENCE [LARGE SCALE GENOMIC DNA]</scope>
    <source>
        <strain evidence="3 4">YB22</strain>
    </source>
</reference>
<dbReference type="RefSeq" id="WP_166520384.1">
    <property type="nucleotide sequence ID" value="NZ_JAAABJ010000642.1"/>
</dbReference>
<dbReference type="Gene3D" id="3.40.1420.30">
    <property type="match status" value="1"/>
</dbReference>
<keyword evidence="1" id="KW-0732">Signal</keyword>
<feature type="chain" id="PRO_5032609425" description="Putative beta-lactamase-inhibitor-like PepSY-like domain-containing protein" evidence="1">
    <location>
        <begin position="24"/>
        <end position="144"/>
    </location>
</feature>
<dbReference type="Pfam" id="PF11396">
    <property type="entry name" value="PepSY_like"/>
    <property type="match status" value="1"/>
</dbReference>
<feature type="signal peptide" evidence="1">
    <location>
        <begin position="1"/>
        <end position="23"/>
    </location>
</feature>
<comment type="caution">
    <text evidence="3">The sequence shown here is derived from an EMBL/GenBank/DDBJ whole genome shotgun (WGS) entry which is preliminary data.</text>
</comment>
<evidence type="ECO:0000313" key="4">
    <source>
        <dbReference type="Proteomes" id="UP000553459"/>
    </source>
</evidence>
<organism evidence="3 4">
    <name type="scientific">Elizabethkingia argenteiflava</name>
    <dbReference type="NCBI Taxonomy" id="2681556"/>
    <lineage>
        <taxon>Bacteria</taxon>
        <taxon>Pseudomonadati</taxon>
        <taxon>Bacteroidota</taxon>
        <taxon>Flavobacteriia</taxon>
        <taxon>Flavobacteriales</taxon>
        <taxon>Weeksellaceae</taxon>
        <taxon>Elizabethkingia</taxon>
    </lineage>
</organism>
<dbReference type="SUPFAM" id="SSF160574">
    <property type="entry name" value="BT0923-like"/>
    <property type="match status" value="1"/>
</dbReference>
<dbReference type="EMBL" id="JAAABJ010000642">
    <property type="protein sequence ID" value="NAW52133.1"/>
    <property type="molecule type" value="Genomic_DNA"/>
</dbReference>
<accession>A0A845PXZ9</accession>
<dbReference type="Proteomes" id="UP000553459">
    <property type="component" value="Unassembled WGS sequence"/>
</dbReference>
<feature type="domain" description="Putative beta-lactamase-inhibitor-like PepSY-like" evidence="2">
    <location>
        <begin position="63"/>
        <end position="144"/>
    </location>
</feature>
<gene>
    <name evidence="3" type="ORF">GNY06_12375</name>
</gene>
<keyword evidence="4" id="KW-1185">Reference proteome</keyword>
<evidence type="ECO:0000259" key="2">
    <source>
        <dbReference type="Pfam" id="PF11396"/>
    </source>
</evidence>
<proteinExistence type="predicted"/>
<dbReference type="AlphaFoldDB" id="A0A845PXZ9"/>